<evidence type="ECO:0008006" key="4">
    <source>
        <dbReference type="Google" id="ProtNLM"/>
    </source>
</evidence>
<proteinExistence type="predicted"/>
<dbReference type="RefSeq" id="WP_117393184.1">
    <property type="nucleotide sequence ID" value="NZ_QWDC01000003.1"/>
</dbReference>
<keyword evidence="3" id="KW-1185">Reference proteome</keyword>
<accession>A0A372NPX9</accession>
<evidence type="ECO:0000256" key="1">
    <source>
        <dbReference type="SAM" id="SignalP"/>
    </source>
</evidence>
<feature type="signal peptide" evidence="1">
    <location>
        <begin position="1"/>
        <end position="21"/>
    </location>
</feature>
<evidence type="ECO:0000313" key="2">
    <source>
        <dbReference type="EMBL" id="RFZ90982.1"/>
    </source>
</evidence>
<dbReference type="Proteomes" id="UP000264217">
    <property type="component" value="Unassembled WGS sequence"/>
</dbReference>
<name>A0A372NPX9_9SPHI</name>
<dbReference type="OrthoDB" id="9845577at2"/>
<evidence type="ECO:0000313" key="3">
    <source>
        <dbReference type="Proteomes" id="UP000264217"/>
    </source>
</evidence>
<dbReference type="EMBL" id="QWDC01000003">
    <property type="protein sequence ID" value="RFZ90982.1"/>
    <property type="molecule type" value="Genomic_DNA"/>
</dbReference>
<dbReference type="PROSITE" id="PS51257">
    <property type="entry name" value="PROKAR_LIPOPROTEIN"/>
    <property type="match status" value="1"/>
</dbReference>
<organism evidence="2 3">
    <name type="scientific">Mucilaginibacter conchicola</name>
    <dbReference type="NCBI Taxonomy" id="2303333"/>
    <lineage>
        <taxon>Bacteria</taxon>
        <taxon>Pseudomonadati</taxon>
        <taxon>Bacteroidota</taxon>
        <taxon>Sphingobacteriia</taxon>
        <taxon>Sphingobacteriales</taxon>
        <taxon>Sphingobacteriaceae</taxon>
        <taxon>Mucilaginibacter</taxon>
    </lineage>
</organism>
<keyword evidence="1" id="KW-0732">Signal</keyword>
<sequence length="155" mass="16885">MKHLFLLVVLGLSLSACTKKASDTPDTPDNSGNQALSYPKLIAAKWQQTADTVQFYDNGKVTNTSGQGPSEFYYQFNTDGTGQQINVLGPTDLSYILNEKNIIITYPAANTNSQPVIMPGTIRVLNSTTLCLFFDDINATGTTKSTQVIWLKKVG</sequence>
<dbReference type="AlphaFoldDB" id="A0A372NPX9"/>
<protein>
    <recommendedName>
        <fullName evidence="4">Lipocalin-like domain-containing protein</fullName>
    </recommendedName>
</protein>
<gene>
    <name evidence="2" type="ORF">D0C36_18730</name>
</gene>
<reference evidence="2 3" key="1">
    <citation type="submission" date="2018-08" db="EMBL/GenBank/DDBJ databases">
        <title>Mucilaginibacter sp. MYSH2.</title>
        <authorList>
            <person name="Seo T."/>
        </authorList>
    </citation>
    <scope>NUCLEOTIDE SEQUENCE [LARGE SCALE GENOMIC DNA]</scope>
    <source>
        <strain evidence="2 3">MYSH2</strain>
    </source>
</reference>
<comment type="caution">
    <text evidence="2">The sequence shown here is derived from an EMBL/GenBank/DDBJ whole genome shotgun (WGS) entry which is preliminary data.</text>
</comment>
<feature type="chain" id="PRO_5016893799" description="Lipocalin-like domain-containing protein" evidence="1">
    <location>
        <begin position="22"/>
        <end position="155"/>
    </location>
</feature>